<evidence type="ECO:0008006" key="5">
    <source>
        <dbReference type="Google" id="ProtNLM"/>
    </source>
</evidence>
<organism evidence="3 4">
    <name type="scientific">Galerina marginata (strain CBS 339.88)</name>
    <dbReference type="NCBI Taxonomy" id="685588"/>
    <lineage>
        <taxon>Eukaryota</taxon>
        <taxon>Fungi</taxon>
        <taxon>Dikarya</taxon>
        <taxon>Basidiomycota</taxon>
        <taxon>Agaricomycotina</taxon>
        <taxon>Agaricomycetes</taxon>
        <taxon>Agaricomycetidae</taxon>
        <taxon>Agaricales</taxon>
        <taxon>Agaricineae</taxon>
        <taxon>Strophariaceae</taxon>
        <taxon>Galerina</taxon>
    </lineage>
</organism>
<protein>
    <recommendedName>
        <fullName evidence="5">SLC26A/SulP transporter domain-containing protein</fullName>
    </recommendedName>
</protein>
<dbReference type="HOGENOM" id="CLU_2606209_0_0_1"/>
<keyword evidence="1" id="KW-1133">Transmembrane helix</keyword>
<feature type="transmembrane region" description="Helical" evidence="1">
    <location>
        <begin position="54"/>
        <end position="74"/>
    </location>
</feature>
<dbReference type="EMBL" id="KL142410">
    <property type="protein sequence ID" value="KDR68163.1"/>
    <property type="molecule type" value="Genomic_DNA"/>
</dbReference>
<dbReference type="AlphaFoldDB" id="A0A067SN12"/>
<evidence type="ECO:0000313" key="3">
    <source>
        <dbReference type="EMBL" id="KDR68163.1"/>
    </source>
</evidence>
<dbReference type="Proteomes" id="UP000027222">
    <property type="component" value="Unassembled WGS sequence"/>
</dbReference>
<keyword evidence="4" id="KW-1185">Reference proteome</keyword>
<keyword evidence="1" id="KW-0472">Membrane</keyword>
<gene>
    <name evidence="3" type="ORF">GALMADRAFT_257387</name>
</gene>
<accession>A0A067SN12</accession>
<evidence type="ECO:0000256" key="1">
    <source>
        <dbReference type="SAM" id="Phobius"/>
    </source>
</evidence>
<keyword evidence="1" id="KW-0812">Transmembrane</keyword>
<name>A0A067SN12_GALM3</name>
<feature type="signal peptide" evidence="2">
    <location>
        <begin position="1"/>
        <end position="16"/>
    </location>
</feature>
<reference evidence="4" key="1">
    <citation type="journal article" date="2014" name="Proc. Natl. Acad. Sci. U.S.A.">
        <title>Extensive sampling of basidiomycete genomes demonstrates inadequacy of the white-rot/brown-rot paradigm for wood decay fungi.</title>
        <authorList>
            <person name="Riley R."/>
            <person name="Salamov A.A."/>
            <person name="Brown D.W."/>
            <person name="Nagy L.G."/>
            <person name="Floudas D."/>
            <person name="Held B.W."/>
            <person name="Levasseur A."/>
            <person name="Lombard V."/>
            <person name="Morin E."/>
            <person name="Otillar R."/>
            <person name="Lindquist E.A."/>
            <person name="Sun H."/>
            <person name="LaButti K.M."/>
            <person name="Schmutz J."/>
            <person name="Jabbour D."/>
            <person name="Luo H."/>
            <person name="Baker S.E."/>
            <person name="Pisabarro A.G."/>
            <person name="Walton J.D."/>
            <person name="Blanchette R.A."/>
            <person name="Henrissat B."/>
            <person name="Martin F."/>
            <person name="Cullen D."/>
            <person name="Hibbett D.S."/>
            <person name="Grigoriev I.V."/>
        </authorList>
    </citation>
    <scope>NUCLEOTIDE SEQUENCE [LARGE SCALE GENOMIC DNA]</scope>
    <source>
        <strain evidence="4">CBS 339.88</strain>
    </source>
</reference>
<proteinExistence type="predicted"/>
<evidence type="ECO:0000256" key="2">
    <source>
        <dbReference type="SAM" id="SignalP"/>
    </source>
</evidence>
<feature type="chain" id="PRO_5001646044" description="SLC26A/SulP transporter domain-containing protein" evidence="2">
    <location>
        <begin position="17"/>
        <end position="79"/>
    </location>
</feature>
<feature type="transmembrane region" description="Helical" evidence="1">
    <location>
        <begin position="26"/>
        <end position="47"/>
    </location>
</feature>
<keyword evidence="2" id="KW-0732">Signal</keyword>
<evidence type="ECO:0000313" key="4">
    <source>
        <dbReference type="Proteomes" id="UP000027222"/>
    </source>
</evidence>
<sequence length="79" mass="8733">MLRRFAFVLLFVCASGQESHRPDRTLTRAWVCSAAVTVMIVIGKLPVAITSLPLDVFLTVASVFAYLDTAGVPYRRMDT</sequence>